<dbReference type="InterPro" id="IPR049730">
    <property type="entry name" value="SNF2/RAD54-like_C"/>
</dbReference>
<evidence type="ECO:0000259" key="4">
    <source>
        <dbReference type="PROSITE" id="PS50966"/>
    </source>
</evidence>
<evidence type="ECO:0000313" key="8">
    <source>
        <dbReference type="Proteomes" id="UP001153050"/>
    </source>
</evidence>
<keyword evidence="7" id="KW-0347">Helicase</keyword>
<feature type="domain" description="Helicase ATP-binding" evidence="5">
    <location>
        <begin position="243"/>
        <end position="405"/>
    </location>
</feature>
<feature type="region of interest" description="Disordered" evidence="3">
    <location>
        <begin position="822"/>
        <end position="856"/>
    </location>
</feature>
<feature type="compositionally biased region" description="Polar residues" evidence="3">
    <location>
        <begin position="847"/>
        <end position="856"/>
    </location>
</feature>
<keyword evidence="2" id="KW-0862">Zinc</keyword>
<evidence type="ECO:0000313" key="7">
    <source>
        <dbReference type="EMBL" id="CAH2404121.1"/>
    </source>
</evidence>
<sequence length="856" mass="94784">MKSKRQSLNSAIKPNREPKLSRTHPPADLSPVDWQRGLRRQFGREQDFGLENLTSEPFFSEFRVSNPASKSSYRVAIRGLGPGGNFCSCPDYATSELGTCKHLEFTLARLKKKRGARTAFARGYQPAFSELYLRNEGKRCVYFRAGTDCPPAVVEVAKGLFDAERDGILPDERFGELERFMTLVSKCGHELRAYDDALDFIAGRRDADRRAARLEQLFQHGAADPKLLGLLKVPLYPYQAEGALFAVRTGRALIADDMGLGKTIQAIAAAEILARHFGVSKVLVVCPTSLKYQWQSEIMRFSGREGENAARVINGGRAQRQKDYAFDDFCKITNYEKLKPDLDLIAAWGPELVIVDEAQRVKNWNTIAARALKRIDSSYAIVLTGTPLENKLEELVSIVQFVDQHRLGPTWKLLHEHQVKDDAGRVTGYTGLEKVSQTLAPVMIRRRKPEVLRQLPSRTDQNLLVPMTETQMLYHQENADVVAKIVQRWRKTRFLSDKDQRRLTCALQNMRMSCNSTYLLDQETDHGVKADELAALFEDLFAEPDAKAVVFSQWTRTHDIVIRRLEARKLGYVSFHGGVPSEKRPELVERFRNDPACRVFLSTDAGSTGLNLQHASTLVNMDLPWNPAILEQRIARIHRMGQRRPVRVINFVAKGTIEEGMLSVLAFKRSLSAGILDGASGEISLGGSRLNRFMKDVENVTGSMGEGEAVTPAEEVRNIAAADAAGSAEDVNADVDTGAGETATARTDAAGASDTGADPWRALLQVGAQFVAALASANDPSAPAHPWIERDPATGAQSLKMPLPPPEAARQLADTLSALADSLRGRLHDEPRLNAPSRSTLHRRDPNSGTTKQSKG</sequence>
<evidence type="ECO:0000256" key="1">
    <source>
        <dbReference type="ARBA" id="ARBA00022801"/>
    </source>
</evidence>
<dbReference type="CDD" id="cd18793">
    <property type="entry name" value="SF2_C_SNF"/>
    <property type="match status" value="1"/>
</dbReference>
<evidence type="ECO:0000256" key="2">
    <source>
        <dbReference type="PROSITE-ProRule" id="PRU00325"/>
    </source>
</evidence>
<dbReference type="SMART" id="SM00490">
    <property type="entry name" value="HELICc"/>
    <property type="match status" value="1"/>
</dbReference>
<dbReference type="GO" id="GO:0004386">
    <property type="term" value="F:helicase activity"/>
    <property type="evidence" value="ECO:0007669"/>
    <property type="project" value="UniProtKB-KW"/>
</dbReference>
<feature type="region of interest" description="Disordered" evidence="3">
    <location>
        <begin position="1"/>
        <end position="32"/>
    </location>
</feature>
<dbReference type="SUPFAM" id="SSF52540">
    <property type="entry name" value="P-loop containing nucleoside triphosphate hydrolases"/>
    <property type="match status" value="2"/>
</dbReference>
<dbReference type="InterPro" id="IPR038718">
    <property type="entry name" value="SNF2-like_sf"/>
</dbReference>
<dbReference type="InterPro" id="IPR027417">
    <property type="entry name" value="P-loop_NTPase"/>
</dbReference>
<keyword evidence="2" id="KW-0863">Zinc-finger</keyword>
<dbReference type="Gene3D" id="3.40.50.10810">
    <property type="entry name" value="Tandem AAA-ATPase domain"/>
    <property type="match status" value="1"/>
</dbReference>
<name>A0ABM9E5U7_9HYPH</name>
<dbReference type="RefSeq" id="WP_254019891.1">
    <property type="nucleotide sequence ID" value="NZ_CAKXZT010000136.1"/>
</dbReference>
<organism evidence="7 8">
    <name type="scientific">Mesorhizobium escarrei</name>
    <dbReference type="NCBI Taxonomy" id="666018"/>
    <lineage>
        <taxon>Bacteria</taxon>
        <taxon>Pseudomonadati</taxon>
        <taxon>Pseudomonadota</taxon>
        <taxon>Alphaproteobacteria</taxon>
        <taxon>Hyphomicrobiales</taxon>
        <taxon>Phyllobacteriaceae</taxon>
        <taxon>Mesorhizobium</taxon>
    </lineage>
</organism>
<dbReference type="Proteomes" id="UP001153050">
    <property type="component" value="Unassembled WGS sequence"/>
</dbReference>
<proteinExistence type="predicted"/>
<feature type="compositionally biased region" description="Polar residues" evidence="3">
    <location>
        <begin position="1"/>
        <end position="12"/>
    </location>
</feature>
<reference evidence="7 8" key="1">
    <citation type="submission" date="2022-03" db="EMBL/GenBank/DDBJ databases">
        <authorList>
            <person name="Brunel B."/>
        </authorList>
    </citation>
    <scope>NUCLEOTIDE SEQUENCE [LARGE SCALE GENOMIC DNA]</scope>
    <source>
        <strain evidence="7">STM5069sample</strain>
    </source>
</reference>
<dbReference type="Gene3D" id="3.40.50.300">
    <property type="entry name" value="P-loop containing nucleotide triphosphate hydrolases"/>
    <property type="match status" value="1"/>
</dbReference>
<dbReference type="Pfam" id="PF00271">
    <property type="entry name" value="Helicase_C"/>
    <property type="match status" value="1"/>
</dbReference>
<dbReference type="InterPro" id="IPR014001">
    <property type="entry name" value="Helicase_ATP-bd"/>
</dbReference>
<feature type="compositionally biased region" description="Basic and acidic residues" evidence="3">
    <location>
        <begin position="823"/>
        <end position="832"/>
    </location>
</feature>
<gene>
    <name evidence="7" type="ORF">MES5069_400117</name>
</gene>
<keyword evidence="8" id="KW-1185">Reference proteome</keyword>
<keyword evidence="7" id="KW-0547">Nucleotide-binding</keyword>
<dbReference type="InterPro" id="IPR000330">
    <property type="entry name" value="SNF2_N"/>
</dbReference>
<dbReference type="InterPro" id="IPR007527">
    <property type="entry name" value="Znf_SWIM"/>
</dbReference>
<dbReference type="CDD" id="cd17919">
    <property type="entry name" value="DEXHc_Snf"/>
    <property type="match status" value="1"/>
</dbReference>
<dbReference type="Pfam" id="PF00176">
    <property type="entry name" value="SNF2-rel_dom"/>
    <property type="match status" value="1"/>
</dbReference>
<feature type="domain" description="Helicase C-terminal" evidence="6">
    <location>
        <begin position="532"/>
        <end position="698"/>
    </location>
</feature>
<comment type="caution">
    <text evidence="7">The sequence shown here is derived from an EMBL/GenBank/DDBJ whole genome shotgun (WGS) entry which is preliminary data.</text>
</comment>
<protein>
    <submittedName>
        <fullName evidence="7">DNA/RNA helicase, SNF2 family</fullName>
    </submittedName>
</protein>
<dbReference type="SMART" id="SM00487">
    <property type="entry name" value="DEXDc"/>
    <property type="match status" value="1"/>
</dbReference>
<dbReference type="EMBL" id="CAKXZT010000136">
    <property type="protein sequence ID" value="CAH2404121.1"/>
    <property type="molecule type" value="Genomic_DNA"/>
</dbReference>
<dbReference type="PROSITE" id="PS51192">
    <property type="entry name" value="HELICASE_ATP_BIND_1"/>
    <property type="match status" value="1"/>
</dbReference>
<evidence type="ECO:0000256" key="3">
    <source>
        <dbReference type="SAM" id="MobiDB-lite"/>
    </source>
</evidence>
<dbReference type="PROSITE" id="PS50966">
    <property type="entry name" value="ZF_SWIM"/>
    <property type="match status" value="1"/>
</dbReference>
<keyword evidence="7" id="KW-0067">ATP-binding</keyword>
<keyword evidence="1" id="KW-0378">Hydrolase</keyword>
<evidence type="ECO:0000259" key="6">
    <source>
        <dbReference type="PROSITE" id="PS51194"/>
    </source>
</evidence>
<evidence type="ECO:0000259" key="5">
    <source>
        <dbReference type="PROSITE" id="PS51192"/>
    </source>
</evidence>
<accession>A0ABM9E5U7</accession>
<dbReference type="InterPro" id="IPR001650">
    <property type="entry name" value="Helicase_C-like"/>
</dbReference>
<dbReference type="PANTHER" id="PTHR10799">
    <property type="entry name" value="SNF2/RAD54 HELICASE FAMILY"/>
    <property type="match status" value="1"/>
</dbReference>
<keyword evidence="2" id="KW-0479">Metal-binding</keyword>
<feature type="domain" description="SWIM-type" evidence="4">
    <location>
        <begin position="73"/>
        <end position="111"/>
    </location>
</feature>
<dbReference type="PROSITE" id="PS51194">
    <property type="entry name" value="HELICASE_CTER"/>
    <property type="match status" value="1"/>
</dbReference>